<dbReference type="EMBL" id="BGZJ01000001">
    <property type="protein sequence ID" value="GBO92792.1"/>
    <property type="molecule type" value="Genomic_DNA"/>
</dbReference>
<dbReference type="GO" id="GO:0008758">
    <property type="term" value="F:UDP-2,3-diacylglucosamine hydrolase activity"/>
    <property type="evidence" value="ECO:0007669"/>
    <property type="project" value="UniProtKB-UniRule"/>
</dbReference>
<sequence>MAEMIAPALAGTKEIAPLENPVFISDLHLAPEHDKTLMQFFRFMKTQVPYYSELVILGDLFDFWLGDDTISSAESVVKALAYASSIGKRVLIAQGNRDVMLGRDFAAACGATLLAPEVAVKCIGKTILLSHGDEWCTKDEEYQKFRAMTRDPQWQLSALSLPVEKRIELARQARAQSETTKGSKSAAIMDVVDVDVYKAAKAHNADIVIHGHTHKPASHELADIERWVIPDWDLDSGEGKDHWGYIRTVNGQRLQIIM</sequence>
<evidence type="ECO:0000256" key="10">
    <source>
        <dbReference type="HAMAP-Rule" id="MF_00575"/>
    </source>
</evidence>
<dbReference type="GO" id="GO:0019897">
    <property type="term" value="C:extrinsic component of plasma membrane"/>
    <property type="evidence" value="ECO:0007669"/>
    <property type="project" value="UniProtKB-UniRule"/>
</dbReference>
<dbReference type="HAMAP" id="MF_00575">
    <property type="entry name" value="LpxH"/>
    <property type="match status" value="1"/>
</dbReference>
<keyword evidence="2 10" id="KW-0444">Lipid biosynthesis</keyword>
<keyword evidence="8 10" id="KW-0472">Membrane</keyword>
<dbReference type="UniPathway" id="UPA00359">
    <property type="reaction ID" value="UER00480"/>
</dbReference>
<gene>
    <name evidence="10 12" type="primary">lpxH</name>
    <name evidence="12" type="ORF">MESMUL_01460</name>
</gene>
<feature type="binding site" evidence="10">
    <location>
        <position position="96"/>
    </location>
    <ligand>
        <name>Mn(2+)</name>
        <dbReference type="ChEBI" id="CHEBI:29035"/>
        <label>2</label>
    </ligand>
</feature>
<dbReference type="GO" id="GO:0030145">
    <property type="term" value="F:manganese ion binding"/>
    <property type="evidence" value="ECO:0007669"/>
    <property type="project" value="UniProtKB-UniRule"/>
</dbReference>
<dbReference type="RefSeq" id="WP_022444683.1">
    <property type="nucleotide sequence ID" value="NZ_BGZJ01000001.1"/>
</dbReference>
<evidence type="ECO:0000256" key="2">
    <source>
        <dbReference type="ARBA" id="ARBA00022516"/>
    </source>
</evidence>
<comment type="caution">
    <text evidence="12">The sequence shown here is derived from an EMBL/GenBank/DDBJ whole genome shotgun (WGS) entry which is preliminary data.</text>
</comment>
<feature type="binding site" evidence="10">
    <location>
        <position position="59"/>
    </location>
    <ligand>
        <name>Mn(2+)</name>
        <dbReference type="ChEBI" id="CHEBI:29035"/>
        <label>2</label>
    </ligand>
</feature>
<evidence type="ECO:0000256" key="6">
    <source>
        <dbReference type="ARBA" id="ARBA00022801"/>
    </source>
</evidence>
<dbReference type="EC" id="3.6.1.54" evidence="10"/>
<keyword evidence="13" id="KW-1185">Reference proteome</keyword>
<dbReference type="InterPro" id="IPR004843">
    <property type="entry name" value="Calcineurin-like_PHP"/>
</dbReference>
<comment type="catalytic activity">
    <reaction evidence="10">
        <text>UDP-2-N,3-O-bis[(3R)-3-hydroxytetradecanoyl]-alpha-D-glucosamine + H2O = 2-N,3-O-bis[(3R)-3-hydroxytetradecanoyl]-alpha-D-glucosaminyl 1-phosphate + UMP + 2 H(+)</text>
        <dbReference type="Rhea" id="RHEA:25213"/>
        <dbReference type="ChEBI" id="CHEBI:15377"/>
        <dbReference type="ChEBI" id="CHEBI:15378"/>
        <dbReference type="ChEBI" id="CHEBI:57865"/>
        <dbReference type="ChEBI" id="CHEBI:57957"/>
        <dbReference type="ChEBI" id="CHEBI:78847"/>
        <dbReference type="EC" id="3.6.1.54"/>
    </reaction>
</comment>
<keyword evidence="6 10" id="KW-0378">Hydrolase</keyword>
<comment type="function">
    <text evidence="10">Hydrolyzes the pyrophosphate bond of UDP-2,3-diacylglucosamine to yield 2,3-diacylglucosamine 1-phosphate (lipid X) and UMP by catalyzing the attack of water at the alpha-P atom. Involved in the biosynthesis of lipid A, a phosphorylated glycolipid that anchors the lipopolysaccharide to the outer membrane of the cell.</text>
</comment>
<feature type="domain" description="Calcineurin-like phosphoesterase" evidence="11">
    <location>
        <begin position="22"/>
        <end position="216"/>
    </location>
</feature>
<evidence type="ECO:0000313" key="12">
    <source>
        <dbReference type="EMBL" id="GBO92792.1"/>
    </source>
</evidence>
<feature type="binding site" evidence="10">
    <location>
        <position position="59"/>
    </location>
    <ligand>
        <name>Mn(2+)</name>
        <dbReference type="ChEBI" id="CHEBI:29035"/>
        <label>1</label>
    </ligand>
</feature>
<name>A0A388S948_9BURK</name>
<feature type="binding site" evidence="10">
    <location>
        <position position="177"/>
    </location>
    <ligand>
        <name>substrate</name>
    </ligand>
</feature>
<dbReference type="OrthoDB" id="9783283at2"/>
<dbReference type="Pfam" id="PF00149">
    <property type="entry name" value="Metallophos"/>
    <property type="match status" value="1"/>
</dbReference>
<dbReference type="InterPro" id="IPR029052">
    <property type="entry name" value="Metallo-depent_PP-like"/>
</dbReference>
<comment type="similarity">
    <text evidence="10">Belongs to the LpxH family.</text>
</comment>
<accession>A0A388S948</accession>
<dbReference type="NCBIfam" id="NF003743">
    <property type="entry name" value="PRK05340.1"/>
    <property type="match status" value="1"/>
</dbReference>
<feature type="binding site" evidence="10">
    <location>
        <begin position="96"/>
        <end position="97"/>
    </location>
    <ligand>
        <name>substrate</name>
    </ligand>
</feature>
<evidence type="ECO:0000256" key="9">
    <source>
        <dbReference type="ARBA" id="ARBA00023211"/>
    </source>
</evidence>
<protein>
    <recommendedName>
        <fullName evidence="10">UDP-2,3-diacylglucosamine hydrolase</fullName>
        <ecNumber evidence="10">3.6.1.54</ecNumber>
    </recommendedName>
    <alternativeName>
        <fullName evidence="10">UDP-2,3-diacylglucosamine diphosphatase</fullName>
    </alternativeName>
</protein>
<evidence type="ECO:0000256" key="5">
    <source>
        <dbReference type="ARBA" id="ARBA00022723"/>
    </source>
</evidence>
<keyword evidence="3 10" id="KW-0997">Cell inner membrane</keyword>
<dbReference type="PANTHER" id="PTHR34990:SF1">
    <property type="entry name" value="UDP-2,3-DIACYLGLUCOSAMINE HYDROLASE"/>
    <property type="match status" value="1"/>
</dbReference>
<keyword evidence="4 10" id="KW-0441">Lipid A biosynthesis</keyword>
<dbReference type="InterPro" id="IPR043461">
    <property type="entry name" value="LpxH-like"/>
</dbReference>
<feature type="binding site" evidence="10">
    <location>
        <position position="214"/>
    </location>
    <ligand>
        <name>Mn(2+)</name>
        <dbReference type="ChEBI" id="CHEBI:29035"/>
        <label>1</label>
    </ligand>
</feature>
<dbReference type="GO" id="GO:0005737">
    <property type="term" value="C:cytoplasm"/>
    <property type="evidence" value="ECO:0007669"/>
    <property type="project" value="InterPro"/>
</dbReference>
<dbReference type="CDD" id="cd07398">
    <property type="entry name" value="MPP_YbbF-LpxH"/>
    <property type="match status" value="1"/>
</dbReference>
<dbReference type="InterPro" id="IPR010138">
    <property type="entry name" value="UDP-diacylglucosamine_Hdrlase"/>
</dbReference>
<dbReference type="NCBIfam" id="TIGR01854">
    <property type="entry name" value="lipid_A_lpxH"/>
    <property type="match status" value="1"/>
</dbReference>
<accession>A0A401LLH9</accession>
<dbReference type="Proteomes" id="UP000266091">
    <property type="component" value="Unassembled WGS sequence"/>
</dbReference>
<dbReference type="SUPFAM" id="SSF56300">
    <property type="entry name" value="Metallo-dependent phosphatases"/>
    <property type="match status" value="1"/>
</dbReference>
<evidence type="ECO:0000256" key="1">
    <source>
        <dbReference type="ARBA" id="ARBA00022475"/>
    </source>
</evidence>
<feature type="binding site" evidence="10">
    <location>
        <position position="181"/>
    </location>
    <ligand>
        <name>substrate</name>
    </ligand>
</feature>
<evidence type="ECO:0000259" key="11">
    <source>
        <dbReference type="Pfam" id="PF00149"/>
    </source>
</evidence>
<feature type="binding site" evidence="10">
    <location>
        <position position="26"/>
    </location>
    <ligand>
        <name>Mn(2+)</name>
        <dbReference type="ChEBI" id="CHEBI:29035"/>
        <label>1</label>
    </ligand>
</feature>
<feature type="binding site" evidence="10">
    <location>
        <position position="184"/>
    </location>
    <ligand>
        <name>substrate</name>
    </ligand>
</feature>
<comment type="cofactor">
    <cofactor evidence="10">
        <name>Mn(2+)</name>
        <dbReference type="ChEBI" id="CHEBI:29035"/>
    </cofactor>
    <text evidence="10">Binds 2 Mn(2+) ions per subunit in a binuclear metal center.</text>
</comment>
<evidence type="ECO:0000256" key="8">
    <source>
        <dbReference type="ARBA" id="ARBA00023136"/>
    </source>
</evidence>
<evidence type="ECO:0000256" key="4">
    <source>
        <dbReference type="ARBA" id="ARBA00022556"/>
    </source>
</evidence>
<feature type="binding site" evidence="10">
    <location>
        <position position="139"/>
    </location>
    <ligand>
        <name>substrate</name>
    </ligand>
</feature>
<comment type="subcellular location">
    <subcellularLocation>
        <location evidence="10">Cell inner membrane</location>
        <topology evidence="10">Peripheral membrane protein</topology>
        <orientation evidence="10">Cytoplasmic side</orientation>
    </subcellularLocation>
</comment>
<dbReference type="PANTHER" id="PTHR34990">
    <property type="entry name" value="UDP-2,3-DIACYLGLUCOSAMINE HYDROLASE-RELATED"/>
    <property type="match status" value="1"/>
</dbReference>
<proteinExistence type="inferred from homology"/>
<keyword evidence="5 10" id="KW-0479">Metal-binding</keyword>
<organism evidence="12 13">
    <name type="scientific">Mesosutterella multiformis</name>
    <dbReference type="NCBI Taxonomy" id="2259133"/>
    <lineage>
        <taxon>Bacteria</taxon>
        <taxon>Pseudomonadati</taxon>
        <taxon>Pseudomonadota</taxon>
        <taxon>Betaproteobacteria</taxon>
        <taxon>Burkholderiales</taxon>
        <taxon>Sutterellaceae</taxon>
        <taxon>Mesosutterella</taxon>
    </lineage>
</organism>
<evidence type="ECO:0000256" key="3">
    <source>
        <dbReference type="ARBA" id="ARBA00022519"/>
    </source>
</evidence>
<comment type="pathway">
    <text evidence="10">Glycolipid biosynthesis; lipid IV(A) biosynthesis; lipid IV(A) from (3R)-3-hydroxytetradecanoyl-[acyl-carrier-protein] and UDP-N-acetyl-alpha-D-glucosamine: step 4/6.</text>
</comment>
<keyword evidence="1 10" id="KW-1003">Cell membrane</keyword>
<reference evidence="12 13" key="1">
    <citation type="journal article" date="2018" name="Int. J. Syst. Evol. Microbiol.">
        <title>Mesosutterella multiformis gen. nov., sp. nov., a member of the family Sutterellaceae and Sutterella megalosphaeroides sp. nov., isolated from human faeces.</title>
        <authorList>
            <person name="Sakamoto M."/>
            <person name="Ikeyama N."/>
            <person name="Kunihiro T."/>
            <person name="Iino T."/>
            <person name="Yuki M."/>
            <person name="Ohkuma M."/>
        </authorList>
    </citation>
    <scope>NUCLEOTIDE SEQUENCE [LARGE SCALE GENOMIC DNA]</scope>
    <source>
        <strain evidence="12 13">4NBBH2</strain>
    </source>
</reference>
<evidence type="ECO:0000313" key="13">
    <source>
        <dbReference type="Proteomes" id="UP000266091"/>
    </source>
</evidence>
<keyword evidence="9 10" id="KW-0464">Manganese</keyword>
<feature type="binding site" evidence="10">
    <location>
        <position position="131"/>
    </location>
    <ligand>
        <name>Mn(2+)</name>
        <dbReference type="ChEBI" id="CHEBI:29035"/>
        <label>2</label>
    </ligand>
</feature>
<evidence type="ECO:0000256" key="7">
    <source>
        <dbReference type="ARBA" id="ARBA00023098"/>
    </source>
</evidence>
<feature type="binding site" evidence="10">
    <location>
        <position position="212"/>
    </location>
    <ligand>
        <name>substrate</name>
    </ligand>
</feature>
<feature type="binding site" evidence="10">
    <location>
        <position position="28"/>
    </location>
    <ligand>
        <name>Mn(2+)</name>
        <dbReference type="ChEBI" id="CHEBI:29035"/>
        <label>1</label>
    </ligand>
</feature>
<dbReference type="AlphaFoldDB" id="A0A388S948"/>
<keyword evidence="7 10" id="KW-0443">Lipid metabolism</keyword>
<feature type="binding site" evidence="10">
    <location>
        <position position="212"/>
    </location>
    <ligand>
        <name>Mn(2+)</name>
        <dbReference type="ChEBI" id="CHEBI:29035"/>
        <label>2</label>
    </ligand>
</feature>
<dbReference type="GO" id="GO:0009245">
    <property type="term" value="P:lipid A biosynthetic process"/>
    <property type="evidence" value="ECO:0007669"/>
    <property type="project" value="UniProtKB-UniRule"/>
</dbReference>
<dbReference type="Gene3D" id="3.60.21.10">
    <property type="match status" value="1"/>
</dbReference>